<dbReference type="Proteomes" id="UP000546162">
    <property type="component" value="Unassembled WGS sequence"/>
</dbReference>
<keyword evidence="2" id="KW-1185">Reference proteome</keyword>
<accession>A0A7W7H3J3</accession>
<dbReference type="RefSeq" id="WP_185043564.1">
    <property type="nucleotide sequence ID" value="NZ_BAABFG010000005.1"/>
</dbReference>
<protein>
    <submittedName>
        <fullName evidence="1">Putative membrane protein</fullName>
    </submittedName>
</protein>
<comment type="caution">
    <text evidence="1">The sequence shown here is derived from an EMBL/GenBank/DDBJ whole genome shotgun (WGS) entry which is preliminary data.</text>
</comment>
<gene>
    <name evidence="1" type="ORF">BJY16_006732</name>
</gene>
<evidence type="ECO:0000313" key="1">
    <source>
        <dbReference type="EMBL" id="MBB4743273.1"/>
    </source>
</evidence>
<reference evidence="1 2" key="1">
    <citation type="submission" date="2020-08" db="EMBL/GenBank/DDBJ databases">
        <title>Sequencing the genomes of 1000 actinobacteria strains.</title>
        <authorList>
            <person name="Klenk H.-P."/>
        </authorList>
    </citation>
    <scope>NUCLEOTIDE SEQUENCE [LARGE SCALE GENOMIC DNA]</scope>
    <source>
        <strain evidence="1 2">DSM 45809</strain>
    </source>
</reference>
<proteinExistence type="predicted"/>
<dbReference type="EMBL" id="JACHNB010000001">
    <property type="protein sequence ID" value="MBB4743273.1"/>
    <property type="molecule type" value="Genomic_DNA"/>
</dbReference>
<evidence type="ECO:0000313" key="2">
    <source>
        <dbReference type="Proteomes" id="UP000546162"/>
    </source>
</evidence>
<name>A0A7W7H3J3_9ACTN</name>
<organism evidence="1 2">
    <name type="scientific">Actinoplanes octamycinicus</name>
    <dbReference type="NCBI Taxonomy" id="135948"/>
    <lineage>
        <taxon>Bacteria</taxon>
        <taxon>Bacillati</taxon>
        <taxon>Actinomycetota</taxon>
        <taxon>Actinomycetes</taxon>
        <taxon>Micromonosporales</taxon>
        <taxon>Micromonosporaceae</taxon>
        <taxon>Actinoplanes</taxon>
    </lineage>
</organism>
<sequence length="138" mass="13748">MADSVLVRSAVLGASAGARSLTPLARLALRKRGWIRVAAGAAALGEMVFDKSAKAPSRLKPAPLAGRVVLGAIAGAAYARRRGAGMVGPAAVAGLTAGAASFAGARWRAYAARHDFAVPGAVAEDAAAVALAWASSRD</sequence>
<dbReference type="AlphaFoldDB" id="A0A7W7H3J3"/>